<dbReference type="SMR" id="A0A8T3ALS7"/>
<dbReference type="EMBL" id="JAGYWB010000015">
    <property type="protein sequence ID" value="KAI0497526.1"/>
    <property type="molecule type" value="Genomic_DNA"/>
</dbReference>
<gene>
    <name evidence="2" type="ORF">KFK09_020757</name>
</gene>
<keyword evidence="3" id="KW-1185">Reference proteome</keyword>
<reference evidence="2" key="1">
    <citation type="journal article" date="2022" name="Front. Genet.">
        <title>Chromosome-Scale Assembly of the Dendrobium nobile Genome Provides Insights Into the Molecular Mechanism of the Biosynthesis of the Medicinal Active Ingredient of Dendrobium.</title>
        <authorList>
            <person name="Xu Q."/>
            <person name="Niu S.-C."/>
            <person name="Li K.-L."/>
            <person name="Zheng P.-J."/>
            <person name="Zhang X.-J."/>
            <person name="Jia Y."/>
            <person name="Liu Y."/>
            <person name="Niu Y.-X."/>
            <person name="Yu L.-H."/>
            <person name="Chen D.-F."/>
            <person name="Zhang G.-Q."/>
        </authorList>
    </citation>
    <scope>NUCLEOTIDE SEQUENCE</scope>
    <source>
        <tissue evidence="2">Leaf</tissue>
    </source>
</reference>
<feature type="transmembrane region" description="Helical" evidence="1">
    <location>
        <begin position="81"/>
        <end position="101"/>
    </location>
</feature>
<protein>
    <submittedName>
        <fullName evidence="2">Uncharacterized protein</fullName>
    </submittedName>
</protein>
<dbReference type="Proteomes" id="UP000829196">
    <property type="component" value="Unassembled WGS sequence"/>
</dbReference>
<proteinExistence type="predicted"/>
<keyword evidence="1" id="KW-0472">Membrane</keyword>
<organism evidence="2 3">
    <name type="scientific">Dendrobium nobile</name>
    <name type="common">Orchid</name>
    <dbReference type="NCBI Taxonomy" id="94219"/>
    <lineage>
        <taxon>Eukaryota</taxon>
        <taxon>Viridiplantae</taxon>
        <taxon>Streptophyta</taxon>
        <taxon>Embryophyta</taxon>
        <taxon>Tracheophyta</taxon>
        <taxon>Spermatophyta</taxon>
        <taxon>Magnoliopsida</taxon>
        <taxon>Liliopsida</taxon>
        <taxon>Asparagales</taxon>
        <taxon>Orchidaceae</taxon>
        <taxon>Epidendroideae</taxon>
        <taxon>Malaxideae</taxon>
        <taxon>Dendrobiinae</taxon>
        <taxon>Dendrobium</taxon>
    </lineage>
</organism>
<keyword evidence="1" id="KW-1133">Transmembrane helix</keyword>
<comment type="caution">
    <text evidence="2">The sequence shown here is derived from an EMBL/GenBank/DDBJ whole genome shotgun (WGS) entry which is preliminary data.</text>
</comment>
<evidence type="ECO:0000313" key="2">
    <source>
        <dbReference type="EMBL" id="KAI0497526.1"/>
    </source>
</evidence>
<dbReference type="AlphaFoldDB" id="A0A8T3ALS7"/>
<keyword evidence="1" id="KW-0812">Transmembrane</keyword>
<sequence>MYRKSCIYRNGRSCKDGEVHLQMENEYMIIPVPPISCSHKVLTYQMTAVTIPVPPKLCYHKVLSYQFNIARMQKKKKKIKFAIQIKFIFFFLFIIYARHLLALCKSICDLSAELDDV</sequence>
<evidence type="ECO:0000256" key="1">
    <source>
        <dbReference type="SAM" id="Phobius"/>
    </source>
</evidence>
<evidence type="ECO:0000313" key="3">
    <source>
        <dbReference type="Proteomes" id="UP000829196"/>
    </source>
</evidence>
<name>A0A8T3ALS7_DENNO</name>
<accession>A0A8T3ALS7</accession>